<organism evidence="1 2">
    <name type="scientific">Listeria booriae</name>
    <dbReference type="NCBI Taxonomy" id="1552123"/>
    <lineage>
        <taxon>Bacteria</taxon>
        <taxon>Bacillati</taxon>
        <taxon>Bacillota</taxon>
        <taxon>Bacilli</taxon>
        <taxon>Bacillales</taxon>
        <taxon>Listeriaceae</taxon>
        <taxon>Listeria</taxon>
    </lineage>
</organism>
<evidence type="ECO:0000313" key="1">
    <source>
        <dbReference type="EMBL" id="MBC2166147.1"/>
    </source>
</evidence>
<evidence type="ECO:0000313" key="2">
    <source>
        <dbReference type="Proteomes" id="UP000519573"/>
    </source>
</evidence>
<comment type="caution">
    <text evidence="1">The sequence shown here is derived from an EMBL/GenBank/DDBJ whole genome shotgun (WGS) entry which is preliminary data.</text>
</comment>
<accession>A0A7X1D4V7</accession>
<reference evidence="1 2" key="1">
    <citation type="submission" date="2020-03" db="EMBL/GenBank/DDBJ databases">
        <title>Soil Listeria distribution.</title>
        <authorList>
            <person name="Liao J."/>
            <person name="Wiedmann M."/>
        </authorList>
    </citation>
    <scope>NUCLEOTIDE SEQUENCE [LARGE SCALE GENOMIC DNA]</scope>
    <source>
        <strain evidence="1 2">FSL L7-0245</strain>
    </source>
</reference>
<dbReference type="AlphaFoldDB" id="A0A7X1D4V7"/>
<name>A0A7X1D4V7_9LIST</name>
<proteinExistence type="predicted"/>
<dbReference type="EMBL" id="JAARYH010000002">
    <property type="protein sequence ID" value="MBC2166147.1"/>
    <property type="molecule type" value="Genomic_DNA"/>
</dbReference>
<gene>
    <name evidence="1" type="ORF">HCB26_06150</name>
</gene>
<sequence length="87" mass="10001">MKNNQALNDNIYTELTLEELIIITNALATVKPADFNQGIDSDIVYTASYCANPLLKNRQRHVDIYIDMMRELHRRGVIKASWAAMFD</sequence>
<dbReference type="RefSeq" id="WP_185576002.1">
    <property type="nucleotide sequence ID" value="NZ_JAARYH010000002.1"/>
</dbReference>
<dbReference type="Proteomes" id="UP000519573">
    <property type="component" value="Unassembled WGS sequence"/>
</dbReference>
<protein>
    <submittedName>
        <fullName evidence="1">Uncharacterized protein</fullName>
    </submittedName>
</protein>